<name>A0A165R336_EXIGL</name>
<proteinExistence type="predicted"/>
<dbReference type="PANTHER" id="PTHR14256:SF1">
    <property type="entry name" value="GEO09626P1"/>
    <property type="match status" value="1"/>
</dbReference>
<dbReference type="InParanoid" id="A0A165R336"/>
<dbReference type="EMBL" id="KV425882">
    <property type="protein sequence ID" value="KZW04432.1"/>
    <property type="molecule type" value="Genomic_DNA"/>
</dbReference>
<keyword evidence="3" id="KW-1185">Reference proteome</keyword>
<protein>
    <submittedName>
        <fullName evidence="2">Uncharacterized protein</fullName>
    </submittedName>
</protein>
<gene>
    <name evidence="2" type="ORF">EXIGLDRAFT_716391</name>
</gene>
<dbReference type="OrthoDB" id="5511684at2759"/>
<organism evidence="2 3">
    <name type="scientific">Exidia glandulosa HHB12029</name>
    <dbReference type="NCBI Taxonomy" id="1314781"/>
    <lineage>
        <taxon>Eukaryota</taxon>
        <taxon>Fungi</taxon>
        <taxon>Dikarya</taxon>
        <taxon>Basidiomycota</taxon>
        <taxon>Agaricomycotina</taxon>
        <taxon>Agaricomycetes</taxon>
        <taxon>Auriculariales</taxon>
        <taxon>Exidiaceae</taxon>
        <taxon>Exidia</taxon>
    </lineage>
</organism>
<dbReference type="InterPro" id="IPR010530">
    <property type="entry name" value="B12D"/>
</dbReference>
<feature type="transmembrane region" description="Helical" evidence="1">
    <location>
        <begin position="20"/>
        <end position="38"/>
    </location>
</feature>
<keyword evidence="1" id="KW-0812">Transmembrane</keyword>
<evidence type="ECO:0000313" key="3">
    <source>
        <dbReference type="Proteomes" id="UP000077266"/>
    </source>
</evidence>
<dbReference type="PANTHER" id="PTHR14256">
    <property type="entry name" value="NADH-UBIQUINONE OXIDOREDUCTASE MLRQ SUBUNIT"/>
    <property type="match status" value="1"/>
</dbReference>
<reference evidence="2 3" key="1">
    <citation type="journal article" date="2016" name="Mol. Biol. Evol.">
        <title>Comparative Genomics of Early-Diverging Mushroom-Forming Fungi Provides Insights into the Origins of Lignocellulose Decay Capabilities.</title>
        <authorList>
            <person name="Nagy L.G."/>
            <person name="Riley R."/>
            <person name="Tritt A."/>
            <person name="Adam C."/>
            <person name="Daum C."/>
            <person name="Floudas D."/>
            <person name="Sun H."/>
            <person name="Yadav J.S."/>
            <person name="Pangilinan J."/>
            <person name="Larsson K.H."/>
            <person name="Matsuura K."/>
            <person name="Barry K."/>
            <person name="Labutti K."/>
            <person name="Kuo R."/>
            <person name="Ohm R.A."/>
            <person name="Bhattacharya S.S."/>
            <person name="Shirouzu T."/>
            <person name="Yoshinaga Y."/>
            <person name="Martin F.M."/>
            <person name="Grigoriev I.V."/>
            <person name="Hibbett D.S."/>
        </authorList>
    </citation>
    <scope>NUCLEOTIDE SEQUENCE [LARGE SCALE GENOMIC DNA]</scope>
    <source>
        <strain evidence="2 3">HHB12029</strain>
    </source>
</reference>
<dbReference type="AlphaFoldDB" id="A0A165R336"/>
<keyword evidence="1" id="KW-0472">Membrane</keyword>
<accession>A0A165R336</accession>
<keyword evidence="1" id="KW-1133">Transmembrane helix</keyword>
<dbReference type="Proteomes" id="UP000077266">
    <property type="component" value="Unassembled WGS sequence"/>
</dbReference>
<dbReference type="STRING" id="1314781.A0A165R336"/>
<dbReference type="Pfam" id="PF06522">
    <property type="entry name" value="B12D"/>
    <property type="match status" value="1"/>
</dbReference>
<evidence type="ECO:0000313" key="2">
    <source>
        <dbReference type="EMBL" id="KZW04432.1"/>
    </source>
</evidence>
<sequence>MSSSILRRGFMKHWFAVEAVPIYVLLVGAMGGAGWYLTRLALRPEVVWTKNNPQPWNEVQQDQTTKLWHGHHKFDKSWSRERL</sequence>
<evidence type="ECO:0000256" key="1">
    <source>
        <dbReference type="SAM" id="Phobius"/>
    </source>
</evidence>